<sequence length="206" mass="22469">MAKPNEPLVDKKKEEEIAQLDISDSTAVAAVTAAAVLSSSTLGDATIEERNIAIEEKSTTIEEKNATVDEKNTPEVFVSDPTEKVSQPSTEYITAPIARTAERLAGKTHEKRASIIGAVSSLFGSTKPPAQDRLPTSISKVDLLSKALEEEQEDDNHNQEVEEEECKEYEIQVDDPEAKNAREVKNAERIELDLGSSDIDLSNFGI</sequence>
<evidence type="ECO:0000313" key="3">
    <source>
        <dbReference type="Proteomes" id="UP000726737"/>
    </source>
</evidence>
<accession>A0A9P6QF41</accession>
<evidence type="ECO:0000256" key="1">
    <source>
        <dbReference type="SAM" id="MobiDB-lite"/>
    </source>
</evidence>
<dbReference type="EMBL" id="JAAAJA010000027">
    <property type="protein sequence ID" value="KAG0265754.1"/>
    <property type="molecule type" value="Genomic_DNA"/>
</dbReference>
<dbReference type="Proteomes" id="UP000726737">
    <property type="component" value="Unassembled WGS sequence"/>
</dbReference>
<proteinExistence type="predicted"/>
<comment type="caution">
    <text evidence="2">The sequence shown here is derived from an EMBL/GenBank/DDBJ whole genome shotgun (WGS) entry which is preliminary data.</text>
</comment>
<organism evidence="2 3">
    <name type="scientific">Mortierella polycephala</name>
    <dbReference type="NCBI Taxonomy" id="41804"/>
    <lineage>
        <taxon>Eukaryota</taxon>
        <taxon>Fungi</taxon>
        <taxon>Fungi incertae sedis</taxon>
        <taxon>Mucoromycota</taxon>
        <taxon>Mortierellomycotina</taxon>
        <taxon>Mortierellomycetes</taxon>
        <taxon>Mortierellales</taxon>
        <taxon>Mortierellaceae</taxon>
        <taxon>Mortierella</taxon>
    </lineage>
</organism>
<gene>
    <name evidence="2" type="ORF">BG011_004108</name>
</gene>
<dbReference type="AlphaFoldDB" id="A0A9P6QF41"/>
<feature type="compositionally biased region" description="Basic and acidic residues" evidence="1">
    <location>
        <begin position="63"/>
        <end position="73"/>
    </location>
</feature>
<reference evidence="2" key="1">
    <citation type="journal article" date="2020" name="Fungal Divers.">
        <title>Resolving the Mortierellaceae phylogeny through synthesis of multi-gene phylogenetics and phylogenomics.</title>
        <authorList>
            <person name="Vandepol N."/>
            <person name="Liber J."/>
            <person name="Desiro A."/>
            <person name="Na H."/>
            <person name="Kennedy M."/>
            <person name="Barry K."/>
            <person name="Grigoriev I.V."/>
            <person name="Miller A.N."/>
            <person name="O'Donnell K."/>
            <person name="Stajich J.E."/>
            <person name="Bonito G."/>
        </authorList>
    </citation>
    <scope>NUCLEOTIDE SEQUENCE</scope>
    <source>
        <strain evidence="2">KOD948</strain>
    </source>
</reference>
<keyword evidence="3" id="KW-1185">Reference proteome</keyword>
<name>A0A9P6QF41_9FUNG</name>
<evidence type="ECO:0000313" key="2">
    <source>
        <dbReference type="EMBL" id="KAG0265754.1"/>
    </source>
</evidence>
<dbReference type="OrthoDB" id="509124at2759"/>
<protein>
    <submittedName>
        <fullName evidence="2">Uncharacterized protein</fullName>
    </submittedName>
</protein>
<feature type="region of interest" description="Disordered" evidence="1">
    <location>
        <begin position="63"/>
        <end position="89"/>
    </location>
</feature>